<protein>
    <submittedName>
        <fullName evidence="4">Flagellum-specific peptidoglycan hydrolase FlgJ</fullName>
    </submittedName>
</protein>
<keyword evidence="2 4" id="KW-0378">Hydrolase</keyword>
<dbReference type="InterPro" id="IPR051056">
    <property type="entry name" value="Glycosyl_Hydrolase_73"/>
</dbReference>
<dbReference type="Proteomes" id="UP000181969">
    <property type="component" value="Unassembled WGS sequence"/>
</dbReference>
<gene>
    <name evidence="4" type="ORF">SAMN05216438_101238</name>
</gene>
<dbReference type="PRINTS" id="PR01002">
    <property type="entry name" value="FLGFLGJ"/>
</dbReference>
<dbReference type="RefSeq" id="WP_074750029.1">
    <property type="nucleotide sequence ID" value="NZ_CAXVJC010000006.1"/>
</dbReference>
<evidence type="ECO:0000256" key="2">
    <source>
        <dbReference type="ARBA" id="ARBA00022801"/>
    </source>
</evidence>
<dbReference type="OrthoDB" id="977752at2"/>
<dbReference type="PANTHER" id="PTHR33308">
    <property type="entry name" value="PEPTIDOGLYCAN HYDROLASE FLGJ"/>
    <property type="match status" value="1"/>
</dbReference>
<dbReference type="Pfam" id="PF01832">
    <property type="entry name" value="Glucosaminidase"/>
    <property type="match status" value="1"/>
</dbReference>
<proteinExistence type="inferred from homology"/>
<evidence type="ECO:0000313" key="5">
    <source>
        <dbReference type="Proteomes" id="UP000181969"/>
    </source>
</evidence>
<dbReference type="PANTHER" id="PTHR33308:SF10">
    <property type="entry name" value="EXO-GLUCOSAMINIDASE LYTG"/>
    <property type="match status" value="1"/>
</dbReference>
<name>A0A1I4EW54_9LACT</name>
<reference evidence="4 5" key="1">
    <citation type="submission" date="2016-10" db="EMBL/GenBank/DDBJ databases">
        <authorList>
            <person name="de Groot N.N."/>
        </authorList>
    </citation>
    <scope>NUCLEOTIDE SEQUENCE [LARGE SCALE GENOMIC DNA]</scope>
    <source>
        <strain evidence="4 5">M79</strain>
    </source>
</reference>
<organism evidence="4 5">
    <name type="scientific">Lactococcus garvieae</name>
    <dbReference type="NCBI Taxonomy" id="1363"/>
    <lineage>
        <taxon>Bacteria</taxon>
        <taxon>Bacillati</taxon>
        <taxon>Bacillota</taxon>
        <taxon>Bacilli</taxon>
        <taxon>Lactobacillales</taxon>
        <taxon>Streptococcaceae</taxon>
        <taxon>Lactococcus</taxon>
    </lineage>
</organism>
<dbReference type="InterPro" id="IPR002901">
    <property type="entry name" value="MGlyc_endo_b_GlcNAc-like_dom"/>
</dbReference>
<accession>A0A1I4EW54</accession>
<evidence type="ECO:0000259" key="3">
    <source>
        <dbReference type="SMART" id="SM00047"/>
    </source>
</evidence>
<feature type="domain" description="Mannosyl-glycoprotein endo-beta-N-acetylglucosamidase-like" evidence="3">
    <location>
        <begin position="73"/>
        <end position="229"/>
    </location>
</feature>
<evidence type="ECO:0000313" key="4">
    <source>
        <dbReference type="EMBL" id="SFL09904.1"/>
    </source>
</evidence>
<dbReference type="GO" id="GO:0004040">
    <property type="term" value="F:amidase activity"/>
    <property type="evidence" value="ECO:0007669"/>
    <property type="project" value="InterPro"/>
</dbReference>
<dbReference type="Gene3D" id="4.10.80.30">
    <property type="entry name" value="DNA polymerase, domain 6"/>
    <property type="match status" value="1"/>
</dbReference>
<dbReference type="SMART" id="SM00047">
    <property type="entry name" value="LYZ2"/>
    <property type="match status" value="1"/>
</dbReference>
<sequence length="231" mass="26784">MKSYYHFRKNIVTFCYNGFMTYHKKRGVLSTKSRKIFRFTVKFLITLFVIVDLLELSTLHPADHRDTNELAVQVETTREYDFIRTIAPYAQETQEKYGILASLTLGQAALESDFGRSGLAAKYYNLFGIKAYGNVPKVALETKEFENNQWITVREPFRVYDNWQLSVEGHAFLFTEGTTWNPNQYALVLAAKDYKEAAHAVQLSGYATDPAYTERLLKIIENYSLFQYDKV</sequence>
<comment type="similarity">
    <text evidence="1">Belongs to the glycosyl hydrolase 73 family.</text>
</comment>
<dbReference type="AlphaFoldDB" id="A0A1I4EW54"/>
<dbReference type="EMBL" id="FOTJ01000001">
    <property type="protein sequence ID" value="SFL09904.1"/>
    <property type="molecule type" value="Genomic_DNA"/>
</dbReference>
<dbReference type="Gene3D" id="1.10.530.10">
    <property type="match status" value="1"/>
</dbReference>
<evidence type="ECO:0000256" key="1">
    <source>
        <dbReference type="ARBA" id="ARBA00010266"/>
    </source>
</evidence>